<proteinExistence type="inferred from homology"/>
<keyword evidence="2 4" id="KW-0378">Hydrolase</keyword>
<accession>A0A5D6WR51</accession>
<organism evidence="7 8">
    <name type="scientific">Selenomonas caprae</name>
    <dbReference type="NCBI Taxonomy" id="2606905"/>
    <lineage>
        <taxon>Bacteria</taxon>
        <taxon>Bacillati</taxon>
        <taxon>Bacillota</taxon>
        <taxon>Negativicutes</taxon>
        <taxon>Selenomonadales</taxon>
        <taxon>Selenomonadaceae</taxon>
        <taxon>Selenomonas</taxon>
    </lineage>
</organism>
<keyword evidence="3 4" id="KW-0326">Glycosidase</keyword>
<dbReference type="PANTHER" id="PTHR40079">
    <property type="entry name" value="MANNAN ENDO-1,4-BETA-MANNOSIDASE E-RELATED"/>
    <property type="match status" value="1"/>
</dbReference>
<evidence type="ECO:0000256" key="5">
    <source>
        <dbReference type="SAM" id="SignalP"/>
    </source>
</evidence>
<dbReference type="InterPro" id="IPR022790">
    <property type="entry name" value="GH26_dom"/>
</dbReference>
<gene>
    <name evidence="7" type="ORF">FZ041_05115</name>
</gene>
<dbReference type="Pfam" id="PF02156">
    <property type="entry name" value="Glyco_hydro_26"/>
    <property type="match status" value="1"/>
</dbReference>
<evidence type="ECO:0000256" key="3">
    <source>
        <dbReference type="ARBA" id="ARBA00023295"/>
    </source>
</evidence>
<dbReference type="InterPro" id="IPR017853">
    <property type="entry name" value="GH"/>
</dbReference>
<feature type="chain" id="PRO_5038795893" evidence="5">
    <location>
        <begin position="22"/>
        <end position="448"/>
    </location>
</feature>
<protein>
    <submittedName>
        <fullName evidence="7">Beta-mannosidase</fullName>
    </submittedName>
</protein>
<evidence type="ECO:0000259" key="6">
    <source>
        <dbReference type="PROSITE" id="PS51764"/>
    </source>
</evidence>
<dbReference type="Gene3D" id="3.20.20.80">
    <property type="entry name" value="Glycosidases"/>
    <property type="match status" value="1"/>
</dbReference>
<dbReference type="PANTHER" id="PTHR40079:SF4">
    <property type="entry name" value="GH26 DOMAIN-CONTAINING PROTEIN-RELATED"/>
    <property type="match status" value="1"/>
</dbReference>
<dbReference type="EMBL" id="VTOZ01000008">
    <property type="protein sequence ID" value="TYZ29398.1"/>
    <property type="molecule type" value="Genomic_DNA"/>
</dbReference>
<evidence type="ECO:0000256" key="4">
    <source>
        <dbReference type="PROSITE-ProRule" id="PRU01100"/>
    </source>
</evidence>
<feature type="active site" description="Nucleophile" evidence="4">
    <location>
        <position position="355"/>
    </location>
</feature>
<dbReference type="GO" id="GO:0006080">
    <property type="term" value="P:substituted mannan metabolic process"/>
    <property type="evidence" value="ECO:0007669"/>
    <property type="project" value="InterPro"/>
</dbReference>
<evidence type="ECO:0000313" key="7">
    <source>
        <dbReference type="EMBL" id="TYZ29398.1"/>
    </source>
</evidence>
<name>A0A5D6WR51_9FIRM</name>
<evidence type="ECO:0000256" key="2">
    <source>
        <dbReference type="ARBA" id="ARBA00022801"/>
    </source>
</evidence>
<feature type="signal peptide" evidence="5">
    <location>
        <begin position="1"/>
        <end position="21"/>
    </location>
</feature>
<dbReference type="InterPro" id="IPR000805">
    <property type="entry name" value="Glyco_hydro_26"/>
</dbReference>
<comment type="similarity">
    <text evidence="1 4">Belongs to the glycosyl hydrolase 26 family.</text>
</comment>
<keyword evidence="8" id="KW-1185">Reference proteome</keyword>
<dbReference type="PRINTS" id="PR00739">
    <property type="entry name" value="GLHYDRLASE26"/>
</dbReference>
<comment type="caution">
    <text evidence="7">The sequence shown here is derived from an EMBL/GenBank/DDBJ whole genome shotgun (WGS) entry which is preliminary data.</text>
</comment>
<reference evidence="7 8" key="1">
    <citation type="submission" date="2019-08" db="EMBL/GenBank/DDBJ databases">
        <title>Selenomonas sp. mPRGC5 and Selenomonas sp. mPRGC8 isolated from ruminal fluid of dairy goat (Capra hircus).</title>
        <authorList>
            <person name="Poothong S."/>
            <person name="Nuengjamnong C."/>
            <person name="Tanasupawat S."/>
        </authorList>
    </citation>
    <scope>NUCLEOTIDE SEQUENCE [LARGE SCALE GENOMIC DNA]</scope>
    <source>
        <strain evidence="8">mPRGC8</strain>
    </source>
</reference>
<dbReference type="SUPFAM" id="SSF51445">
    <property type="entry name" value="(Trans)glycosidases"/>
    <property type="match status" value="1"/>
</dbReference>
<evidence type="ECO:0000256" key="1">
    <source>
        <dbReference type="ARBA" id="ARBA00007754"/>
    </source>
</evidence>
<keyword evidence="5" id="KW-0732">Signal</keyword>
<dbReference type="PROSITE" id="PS51764">
    <property type="entry name" value="GH26"/>
    <property type="match status" value="1"/>
</dbReference>
<feature type="active site" description="Proton donor" evidence="4">
    <location>
        <position position="249"/>
    </location>
</feature>
<evidence type="ECO:0000313" key="8">
    <source>
        <dbReference type="Proteomes" id="UP000322783"/>
    </source>
</evidence>
<dbReference type="GO" id="GO:0016985">
    <property type="term" value="F:mannan endo-1,4-beta-mannosidase activity"/>
    <property type="evidence" value="ECO:0007669"/>
    <property type="project" value="InterPro"/>
</dbReference>
<dbReference type="Proteomes" id="UP000322783">
    <property type="component" value="Unassembled WGS sequence"/>
</dbReference>
<dbReference type="AlphaFoldDB" id="A0A5D6WR51"/>
<feature type="domain" description="GH26" evidence="6">
    <location>
        <begin position="76"/>
        <end position="434"/>
    </location>
</feature>
<sequence>MMKKRLLAVAVGLSLSMPVFAGVGHASVLDNPQDKAYVQRSVLPDHGKAQKEALTLAQVEKSAPLANKVVDKQLTPEAARLYRYLLAVPQAGKVIYGHQNDTHHKMFRVDSGSESDCKDVTGSIAGVVGMDSLSLTGDELKVTAAEKAAGVTYTDKLVEIAENADKQGAIITLSMHMPNFAVVAKKPRVNGAYDFQGYSPNVLTGDVGKRILPGGDLNEVYRAYLDMVANFALRLQDKHIPVIFRPLHEHNGSWFWWGGQNISSNDFLALWKYTAEYMRDVKGVHNFLYAYSPNGPFADAAAYLDRYPGDDYVDIFGVDTYDDDQSGSWYKNLSQTLAVMEKLGQERHKVIALTEAGVRRGGSLAVRDNVDKKWFSKAGKICWEHKAAYYMVWANFDKEEHNFFMPYMVDDKRGHEMIDEFTSFYNEPASIFADGNTDYKKLQAGTVK</sequence>